<evidence type="ECO:0000313" key="3">
    <source>
        <dbReference type="Proteomes" id="UP000691718"/>
    </source>
</evidence>
<comment type="caution">
    <text evidence="2">The sequence shown here is derived from an EMBL/GenBank/DDBJ whole genome shotgun (WGS) entry which is preliminary data.</text>
</comment>
<evidence type="ECO:0000313" key="2">
    <source>
        <dbReference type="EMBL" id="CAG4964309.1"/>
    </source>
</evidence>
<dbReference type="OrthoDB" id="2433005at2759"/>
<feature type="compositionally biased region" description="Polar residues" evidence="1">
    <location>
        <begin position="71"/>
        <end position="85"/>
    </location>
</feature>
<dbReference type="AlphaFoldDB" id="A0A8S3WJI8"/>
<proteinExistence type="predicted"/>
<feature type="region of interest" description="Disordered" evidence="1">
    <location>
        <begin position="48"/>
        <end position="95"/>
    </location>
</feature>
<accession>A0A8S3WJI8</accession>
<protein>
    <submittedName>
        <fullName evidence="2">(apollo) hypothetical protein</fullName>
    </submittedName>
</protein>
<dbReference type="EMBL" id="CAJQZP010000493">
    <property type="protein sequence ID" value="CAG4964309.1"/>
    <property type="molecule type" value="Genomic_DNA"/>
</dbReference>
<keyword evidence="3" id="KW-1185">Reference proteome</keyword>
<sequence>MSLINERLEMIDSTMWANACRHVEDTEKQYLQYFDMDFEFIISVNDSDSDESESMEMRARKRNCQDLECSDGNSPDTPSASSSIPQPVRATPAQDKLKNQISFLQMELDLAIRRRDSLCVSENETRDVTKLRRETDKCTKELRKKDYQ</sequence>
<gene>
    <name evidence="2" type="ORF">PAPOLLO_LOCUS7165</name>
</gene>
<organism evidence="2 3">
    <name type="scientific">Parnassius apollo</name>
    <name type="common">Apollo butterfly</name>
    <name type="synonym">Papilio apollo</name>
    <dbReference type="NCBI Taxonomy" id="110799"/>
    <lineage>
        <taxon>Eukaryota</taxon>
        <taxon>Metazoa</taxon>
        <taxon>Ecdysozoa</taxon>
        <taxon>Arthropoda</taxon>
        <taxon>Hexapoda</taxon>
        <taxon>Insecta</taxon>
        <taxon>Pterygota</taxon>
        <taxon>Neoptera</taxon>
        <taxon>Endopterygota</taxon>
        <taxon>Lepidoptera</taxon>
        <taxon>Glossata</taxon>
        <taxon>Ditrysia</taxon>
        <taxon>Papilionoidea</taxon>
        <taxon>Papilionidae</taxon>
        <taxon>Parnassiinae</taxon>
        <taxon>Parnassini</taxon>
        <taxon>Parnassius</taxon>
        <taxon>Parnassius</taxon>
    </lineage>
</organism>
<dbReference type="Proteomes" id="UP000691718">
    <property type="component" value="Unassembled WGS sequence"/>
</dbReference>
<reference evidence="2" key="1">
    <citation type="submission" date="2021-04" db="EMBL/GenBank/DDBJ databases">
        <authorList>
            <person name="Tunstrom K."/>
        </authorList>
    </citation>
    <scope>NUCLEOTIDE SEQUENCE</scope>
</reference>
<evidence type="ECO:0000256" key="1">
    <source>
        <dbReference type="SAM" id="MobiDB-lite"/>
    </source>
</evidence>
<name>A0A8S3WJI8_PARAO</name>